<dbReference type="KEGG" id="mfy:HH212_06070"/>
<feature type="compositionally biased region" description="Low complexity" evidence="2">
    <location>
        <begin position="38"/>
        <end position="64"/>
    </location>
</feature>
<evidence type="ECO:0000313" key="5">
    <source>
        <dbReference type="Proteomes" id="UP000502415"/>
    </source>
</evidence>
<accession>A0A7Z2VUX6</accession>
<reference evidence="4 5" key="1">
    <citation type="submission" date="2020-04" db="EMBL/GenBank/DDBJ databases">
        <title>Genome sequencing of novel species.</title>
        <authorList>
            <person name="Heo J."/>
            <person name="Kim S.-J."/>
            <person name="Kim J.-S."/>
            <person name="Hong S.-B."/>
            <person name="Kwon S.-W."/>
        </authorList>
    </citation>
    <scope>NUCLEOTIDE SEQUENCE [LARGE SCALE GENOMIC DNA]</scope>
    <source>
        <strain evidence="4 5">GN2-R2</strain>
    </source>
</reference>
<dbReference type="AlphaFoldDB" id="A0A7Z2VUX6"/>
<organism evidence="4 5">
    <name type="scientific">Massilia forsythiae</name>
    <dbReference type="NCBI Taxonomy" id="2728020"/>
    <lineage>
        <taxon>Bacteria</taxon>
        <taxon>Pseudomonadati</taxon>
        <taxon>Pseudomonadota</taxon>
        <taxon>Betaproteobacteria</taxon>
        <taxon>Burkholderiales</taxon>
        <taxon>Oxalobacteraceae</taxon>
        <taxon>Telluria group</taxon>
        <taxon>Massilia</taxon>
    </lineage>
</organism>
<dbReference type="EMBL" id="CP051685">
    <property type="protein sequence ID" value="QJD99643.1"/>
    <property type="molecule type" value="Genomic_DNA"/>
</dbReference>
<feature type="repeat" description="TPR" evidence="1">
    <location>
        <begin position="562"/>
        <end position="595"/>
    </location>
</feature>
<evidence type="ECO:0000256" key="3">
    <source>
        <dbReference type="SAM" id="SignalP"/>
    </source>
</evidence>
<dbReference type="PROSITE" id="PS51257">
    <property type="entry name" value="PROKAR_LIPOPROTEIN"/>
    <property type="match status" value="1"/>
</dbReference>
<dbReference type="PANTHER" id="PTHR12558">
    <property type="entry name" value="CELL DIVISION CYCLE 16,23,27"/>
    <property type="match status" value="1"/>
</dbReference>
<dbReference type="PROSITE" id="PS50005">
    <property type="entry name" value="TPR"/>
    <property type="match status" value="1"/>
</dbReference>
<evidence type="ECO:0000256" key="2">
    <source>
        <dbReference type="SAM" id="MobiDB-lite"/>
    </source>
</evidence>
<dbReference type="InterPro" id="IPR019734">
    <property type="entry name" value="TPR_rpt"/>
</dbReference>
<dbReference type="SUPFAM" id="SSF48452">
    <property type="entry name" value="TPR-like"/>
    <property type="match status" value="2"/>
</dbReference>
<dbReference type="InterPro" id="IPR011990">
    <property type="entry name" value="TPR-like_helical_dom_sf"/>
</dbReference>
<dbReference type="RefSeq" id="WP_169434606.1">
    <property type="nucleotide sequence ID" value="NZ_CP051685.1"/>
</dbReference>
<feature type="region of interest" description="Disordered" evidence="2">
    <location>
        <begin position="22"/>
        <end position="71"/>
    </location>
</feature>
<sequence>MKNAFAIVTLSALMSACAVAPGQKPASDGFNQPLAADGRQGAAGTPAGAGQAGAAAQNGASDAAQPDEKLPNVNMTSAMMYQLMKAEMAFKNGDWQGPYLTLLSLAQQTKDPRLAKRATEMALSAKQPDDALAAVRLWRQLAPASDEANQYYLGLVILSDNLPEAEKVLSQRLAEATPAARGLVMFQMQQLLLRARDKEAAGAAIARLVAPYGNMMESHVVLAQAALARGAKAQAQQEAQAALRIKPDSEIAVLTLAQVSEDDARATVILRDFLAAHADAREVRAAYARLLVNNKQFEAARQEFLVLDKAQPDNPTTLYALGILAMQMNQPRDAERYFTRFVDVMDKSPEDERDPAKALLILSQLAEERGDVPAAIAWLDRLDSEDPKIQLSVALRRAQLTAKGGDVPGARKQLAGIKTEDKGEQAQIVLVEAQLLRDAGKPQEAFQLMEQGTRRFPENTDFLYDYALMAEKLGKVDVMEKTLRQVIAKAPDNQHAYNALGYSLAERGVRLQEAYGLIDKAMKMAPGDPFIMDSMGWVQYRLGNLSAAEAQLRQAYTLRSDPEIAVHLGEVLWKKGDQGEARKLWKEAQAKDPNNDALKTTLTRLGASL</sequence>
<evidence type="ECO:0000313" key="4">
    <source>
        <dbReference type="EMBL" id="QJD99643.1"/>
    </source>
</evidence>
<name>A0A7Z2VUX6_9BURK</name>
<proteinExistence type="predicted"/>
<evidence type="ECO:0000256" key="1">
    <source>
        <dbReference type="PROSITE-ProRule" id="PRU00339"/>
    </source>
</evidence>
<keyword evidence="5" id="KW-1185">Reference proteome</keyword>
<protein>
    <submittedName>
        <fullName evidence="4">Tetratricopeptide repeat protein</fullName>
    </submittedName>
</protein>
<dbReference type="Pfam" id="PF13432">
    <property type="entry name" value="TPR_16"/>
    <property type="match status" value="2"/>
</dbReference>
<keyword evidence="3" id="KW-0732">Signal</keyword>
<keyword evidence="1" id="KW-0802">TPR repeat</keyword>
<dbReference type="Gene3D" id="1.25.40.10">
    <property type="entry name" value="Tetratricopeptide repeat domain"/>
    <property type="match status" value="3"/>
</dbReference>
<gene>
    <name evidence="4" type="ORF">HH212_06070</name>
</gene>
<feature type="chain" id="PRO_5030805191" evidence="3">
    <location>
        <begin position="21"/>
        <end position="609"/>
    </location>
</feature>
<dbReference type="SMART" id="SM00028">
    <property type="entry name" value="TPR"/>
    <property type="match status" value="5"/>
</dbReference>
<dbReference type="PANTHER" id="PTHR12558:SF13">
    <property type="entry name" value="CELL DIVISION CYCLE PROTEIN 27 HOMOLOG"/>
    <property type="match status" value="1"/>
</dbReference>
<feature type="signal peptide" evidence="3">
    <location>
        <begin position="1"/>
        <end position="20"/>
    </location>
</feature>
<dbReference type="Pfam" id="PF14559">
    <property type="entry name" value="TPR_19"/>
    <property type="match status" value="1"/>
</dbReference>
<dbReference type="Proteomes" id="UP000502415">
    <property type="component" value="Chromosome"/>
</dbReference>